<keyword evidence="1" id="KW-1133">Transmembrane helix</keyword>
<keyword evidence="1" id="KW-0812">Transmembrane</keyword>
<evidence type="ECO:0000313" key="3">
    <source>
        <dbReference type="EMBL" id="GAA5518593.1"/>
    </source>
</evidence>
<dbReference type="InterPro" id="IPR002881">
    <property type="entry name" value="DUF58"/>
</dbReference>
<dbReference type="Pfam" id="PF01882">
    <property type="entry name" value="DUF58"/>
    <property type="match status" value="1"/>
</dbReference>
<feature type="transmembrane region" description="Helical" evidence="1">
    <location>
        <begin position="66"/>
        <end position="88"/>
    </location>
</feature>
<evidence type="ECO:0000256" key="1">
    <source>
        <dbReference type="SAM" id="Phobius"/>
    </source>
</evidence>
<keyword evidence="4" id="KW-1185">Reference proteome</keyword>
<feature type="transmembrane region" description="Helical" evidence="1">
    <location>
        <begin position="94"/>
        <end position="112"/>
    </location>
</feature>
<gene>
    <name evidence="3" type="ORF">Lsed01_01023</name>
</gene>
<sequence>MSESPDRTSTRGVERTRTGVTTTYATRTEVADAPRGRVVGARLRVDDARDAAVAGVRSAWAAVRGVVTVAGWTVAGWTLVGLATGLAWGWDEGVVAGVAGAVLLVAALPFLLGRARYRVDFSLDRDAVVAGEDAGGAIVVTNEGARAALPGRVELPIGPALVDFHVPLLRGGGEHRERVTIPARRRGIVAVGPATSTRSDPLGLVRRRFTWEDVRTLYVHPRTVAVPSTSLGWVRDLEGQAVRVLTSEDISFHAVREYERGDAQRHIHWKSTAKTGTLMVRQFEETRRSLLTLVLDVDAHSYASEDEFEMAVSAMASLGVRAIRDGREVQAVASGDVPQFARATVRALRALRVTSPRAMLDDLTGIEASDAAMELGTVTRMVAESDRGTSLALLITGSALPLERLRSAALRLPSDVTVGAVVCDPASEPGLRALGGLELVSLGVLDDLRQLLARGVARR</sequence>
<protein>
    <recommendedName>
        <fullName evidence="2">DUF58 domain-containing protein</fullName>
    </recommendedName>
</protein>
<dbReference type="EMBL" id="BAABRR010000004">
    <property type="protein sequence ID" value="GAA5518593.1"/>
    <property type="molecule type" value="Genomic_DNA"/>
</dbReference>
<comment type="caution">
    <text evidence="3">The sequence shown here is derived from an EMBL/GenBank/DDBJ whole genome shotgun (WGS) entry which is preliminary data.</text>
</comment>
<organism evidence="3 4">
    <name type="scientific">Demequina sediminis</name>
    <dbReference type="NCBI Taxonomy" id="1930058"/>
    <lineage>
        <taxon>Bacteria</taxon>
        <taxon>Bacillati</taxon>
        <taxon>Actinomycetota</taxon>
        <taxon>Actinomycetes</taxon>
        <taxon>Micrococcales</taxon>
        <taxon>Demequinaceae</taxon>
        <taxon>Demequina</taxon>
    </lineage>
</organism>
<feature type="domain" description="DUF58" evidence="2">
    <location>
        <begin position="255"/>
        <end position="358"/>
    </location>
</feature>
<keyword evidence="1" id="KW-0472">Membrane</keyword>
<dbReference type="RefSeq" id="WP_286214405.1">
    <property type="nucleotide sequence ID" value="NZ_AP027736.1"/>
</dbReference>
<proteinExistence type="predicted"/>
<accession>A0ABP9WI06</accession>
<reference evidence="3 4" key="1">
    <citation type="submission" date="2024-02" db="EMBL/GenBank/DDBJ databases">
        <title>Lysinimicrobium sediminis NBRC 112286.</title>
        <authorList>
            <person name="Ichikawa N."/>
            <person name="Katano-Makiyama Y."/>
            <person name="Hidaka K."/>
        </authorList>
    </citation>
    <scope>NUCLEOTIDE SEQUENCE [LARGE SCALE GENOMIC DNA]</scope>
    <source>
        <strain evidence="3 4">NBRC 112286</strain>
    </source>
</reference>
<evidence type="ECO:0000259" key="2">
    <source>
        <dbReference type="Pfam" id="PF01882"/>
    </source>
</evidence>
<dbReference type="Proteomes" id="UP001426770">
    <property type="component" value="Unassembled WGS sequence"/>
</dbReference>
<evidence type="ECO:0000313" key="4">
    <source>
        <dbReference type="Proteomes" id="UP001426770"/>
    </source>
</evidence>
<dbReference type="PANTHER" id="PTHR34351">
    <property type="entry name" value="SLR1927 PROTEIN-RELATED"/>
    <property type="match status" value="1"/>
</dbReference>
<name>A0ABP9WI06_9MICO</name>
<dbReference type="PANTHER" id="PTHR34351:SF1">
    <property type="entry name" value="SLR1927 PROTEIN"/>
    <property type="match status" value="1"/>
</dbReference>